<keyword evidence="6" id="KW-1185">Reference proteome</keyword>
<feature type="domain" description="7TM-DISM receptor extracellular" evidence="3">
    <location>
        <begin position="192"/>
        <end position="391"/>
    </location>
</feature>
<comment type="caution">
    <text evidence="5">The sequence shown here is derived from an EMBL/GenBank/DDBJ whole genome shotgun (WGS) entry which is preliminary data.</text>
</comment>
<evidence type="ECO:0008006" key="7">
    <source>
        <dbReference type="Google" id="ProtNLM"/>
    </source>
</evidence>
<feature type="transmembrane region" description="Helical" evidence="2">
    <location>
        <begin position="193"/>
        <end position="215"/>
    </location>
</feature>
<evidence type="ECO:0000259" key="3">
    <source>
        <dbReference type="Pfam" id="PF07695"/>
    </source>
</evidence>
<reference evidence="5 6" key="1">
    <citation type="submission" date="2020-04" db="EMBL/GenBank/DDBJ databases">
        <title>Flammeovirga sp. SR4, a novel species isolated from seawater.</title>
        <authorList>
            <person name="Wang X."/>
        </authorList>
    </citation>
    <scope>NUCLEOTIDE SEQUENCE [LARGE SCALE GENOMIC DNA]</scope>
    <source>
        <strain evidence="5 6">SR4</strain>
    </source>
</reference>
<feature type="coiled-coil region" evidence="1">
    <location>
        <begin position="422"/>
        <end position="477"/>
    </location>
</feature>
<evidence type="ECO:0000256" key="1">
    <source>
        <dbReference type="SAM" id="Coils"/>
    </source>
</evidence>
<dbReference type="EMBL" id="JABAIL010000003">
    <property type="protein sequence ID" value="NLR91652.1"/>
    <property type="molecule type" value="Genomic_DNA"/>
</dbReference>
<evidence type="ECO:0000313" key="6">
    <source>
        <dbReference type="Proteomes" id="UP000585050"/>
    </source>
</evidence>
<keyword evidence="2" id="KW-0472">Membrane</keyword>
<dbReference type="Proteomes" id="UP000585050">
    <property type="component" value="Unassembled WGS sequence"/>
</dbReference>
<feature type="domain" description="7TM-DISM receptor extracellular" evidence="4">
    <location>
        <begin position="51"/>
        <end position="179"/>
    </location>
</feature>
<evidence type="ECO:0000259" key="4">
    <source>
        <dbReference type="Pfam" id="PF07696"/>
    </source>
</evidence>
<dbReference type="Pfam" id="PF07696">
    <property type="entry name" value="7TMR-DISMED2"/>
    <property type="match status" value="1"/>
</dbReference>
<feature type="transmembrane region" description="Helical" evidence="2">
    <location>
        <begin position="290"/>
        <end position="309"/>
    </location>
</feature>
<dbReference type="Gene3D" id="2.60.40.2380">
    <property type="match status" value="1"/>
</dbReference>
<protein>
    <recommendedName>
        <fullName evidence="7">7TMR-DISM extracellular 2</fullName>
    </recommendedName>
</protein>
<evidence type="ECO:0000256" key="2">
    <source>
        <dbReference type="SAM" id="Phobius"/>
    </source>
</evidence>
<dbReference type="InterPro" id="IPR011622">
    <property type="entry name" value="7TMR_DISM_rcpt_extracell_dom2"/>
</dbReference>
<feature type="transmembrane region" description="Helical" evidence="2">
    <location>
        <begin position="259"/>
        <end position="278"/>
    </location>
</feature>
<keyword evidence="2" id="KW-1133">Transmembrane helix</keyword>
<dbReference type="RefSeq" id="WP_168882368.1">
    <property type="nucleotide sequence ID" value="NZ_JABAIL010000003.1"/>
</dbReference>
<feature type="transmembrane region" description="Helical" evidence="2">
    <location>
        <begin position="222"/>
        <end position="239"/>
    </location>
</feature>
<proteinExistence type="predicted"/>
<dbReference type="Pfam" id="PF07695">
    <property type="entry name" value="7TMR-DISM_7TM"/>
    <property type="match status" value="1"/>
</dbReference>
<keyword evidence="1" id="KW-0175">Coiled coil</keyword>
<gene>
    <name evidence="5" type="ORF">HGP29_10570</name>
</gene>
<dbReference type="InterPro" id="IPR011623">
    <property type="entry name" value="7TMR_DISM_rcpt_extracell_dom1"/>
</dbReference>
<feature type="transmembrane region" description="Helical" evidence="2">
    <location>
        <begin position="315"/>
        <end position="333"/>
    </location>
</feature>
<evidence type="ECO:0000313" key="5">
    <source>
        <dbReference type="EMBL" id="NLR91652.1"/>
    </source>
</evidence>
<sequence length="634" mass="74589">MIRSVQNVILTLLFLLSLQPLSYAQNLNSNDLVIHLDDASNEQLLNLEKIPFYKDNSRVMTYADIVGDSLEFKSAKKYSKENFDTKATYWMKFYIDIQKFNNKSWTFELYDQAIDDVVVFFVETDGEVKKEVMGDMYNFDQRPFAHKNFIIPLNNNIDYSQPIYIKVQSNHKVDLHINFRSTERLVYHATLEYLWFGIYYGAILIMAIYNFMLWLSIRESKYLVYILHIFTVGLFNASADGTGFQFVWYDNPIINSYAVNLLSIFCALSVTFLIKEVLIKEAKNAKYVRYINYLLIGQTLILAVDLLIINSQANSIILLLCILILLYYTVNVYREKLISIYFVFGLLMLLAGTILSILKAHGMIPFNMLTQYSLRGSLLMEMLLFSYALYDSLRVLKENEKRSQLQLIEHQKKTEMMQKQVIEEQEKTMRLKNKVNEELETKVQERTASLMESERKLKELNQKLQEKTDHLNLINQTLDVNNYKLKKSIIKERENRFVHKIISLEEFKELFPDHLSCKRYLDKQKWEQGYECKQCKNTNYSKGNQSFSRRCSKCGYVESVTSNTVFHSVKFDLTKAFYLSYITRYHEKDFTNVELGTQLEMSRNTVAKFKTKILSAKEKKLLLPTFSPEIFNKN</sequence>
<feature type="transmembrane region" description="Helical" evidence="2">
    <location>
        <begin position="340"/>
        <end position="358"/>
    </location>
</feature>
<name>A0A7X8XVT9_9BACT</name>
<keyword evidence="2" id="KW-0812">Transmembrane</keyword>
<dbReference type="AlphaFoldDB" id="A0A7X8XVT9"/>
<accession>A0A7X8XVT9</accession>
<organism evidence="5 6">
    <name type="scientific">Flammeovirga agarivorans</name>
    <dbReference type="NCBI Taxonomy" id="2726742"/>
    <lineage>
        <taxon>Bacteria</taxon>
        <taxon>Pseudomonadati</taxon>
        <taxon>Bacteroidota</taxon>
        <taxon>Cytophagia</taxon>
        <taxon>Cytophagales</taxon>
        <taxon>Flammeovirgaceae</taxon>
        <taxon>Flammeovirga</taxon>
    </lineage>
</organism>